<dbReference type="GO" id="GO:0016998">
    <property type="term" value="P:cell wall macromolecule catabolic process"/>
    <property type="evidence" value="ECO:0007669"/>
    <property type="project" value="InterPro"/>
</dbReference>
<dbReference type="Proteomes" id="UP001152747">
    <property type="component" value="Unassembled WGS sequence"/>
</dbReference>
<evidence type="ECO:0000256" key="1">
    <source>
        <dbReference type="ARBA" id="ARBA00004167"/>
    </source>
</evidence>
<name>A0A9P1N8W1_9PELO</name>
<organism evidence="7 8">
    <name type="scientific">Caenorhabditis angaria</name>
    <dbReference type="NCBI Taxonomy" id="860376"/>
    <lineage>
        <taxon>Eukaryota</taxon>
        <taxon>Metazoa</taxon>
        <taxon>Ecdysozoa</taxon>
        <taxon>Nematoda</taxon>
        <taxon>Chromadorea</taxon>
        <taxon>Rhabditida</taxon>
        <taxon>Rhabditina</taxon>
        <taxon>Rhabditomorpha</taxon>
        <taxon>Rhabditoidea</taxon>
        <taxon>Rhabditidae</taxon>
        <taxon>Peloderinae</taxon>
        <taxon>Caenorhabditis</taxon>
    </lineage>
</organism>
<dbReference type="GO" id="GO:0004568">
    <property type="term" value="F:chitinase activity"/>
    <property type="evidence" value="ECO:0007669"/>
    <property type="project" value="InterPro"/>
</dbReference>
<protein>
    <recommendedName>
        <fullName evidence="6">Glycoside hydrolase family 19 catalytic domain-containing protein</fullName>
    </recommendedName>
</protein>
<dbReference type="PANTHER" id="PTHR47836:SF2">
    <property type="entry name" value="GLYCOSIDE HYDROLASE FAMILY 19 CATALYTIC DOMAIN-CONTAINING PROTEIN"/>
    <property type="match status" value="1"/>
</dbReference>
<dbReference type="SUPFAM" id="SSF53955">
    <property type="entry name" value="Lysozyme-like"/>
    <property type="match status" value="1"/>
</dbReference>
<keyword evidence="5" id="KW-0472">Membrane</keyword>
<accession>A0A9P1N8W1</accession>
<keyword evidence="8" id="KW-1185">Reference proteome</keyword>
<dbReference type="GO" id="GO:0006032">
    <property type="term" value="P:chitin catabolic process"/>
    <property type="evidence" value="ECO:0007669"/>
    <property type="project" value="InterPro"/>
</dbReference>
<evidence type="ECO:0000256" key="4">
    <source>
        <dbReference type="ARBA" id="ARBA00022679"/>
    </source>
</evidence>
<dbReference type="GO" id="GO:0016757">
    <property type="term" value="F:glycosyltransferase activity"/>
    <property type="evidence" value="ECO:0007669"/>
    <property type="project" value="UniProtKB-KW"/>
</dbReference>
<dbReference type="AlphaFoldDB" id="A0A9P1N8W1"/>
<dbReference type="Pfam" id="PF01697">
    <property type="entry name" value="Glyco_transf_92"/>
    <property type="match status" value="1"/>
</dbReference>
<evidence type="ECO:0000256" key="5">
    <source>
        <dbReference type="ARBA" id="ARBA00023136"/>
    </source>
</evidence>
<comment type="caution">
    <text evidence="7">The sequence shown here is derived from an EMBL/GenBank/DDBJ whole genome shotgun (WGS) entry which is preliminary data.</text>
</comment>
<dbReference type="GO" id="GO:0016020">
    <property type="term" value="C:membrane"/>
    <property type="evidence" value="ECO:0007669"/>
    <property type="project" value="UniProtKB-SubCell"/>
</dbReference>
<gene>
    <name evidence="7" type="ORF">CAMP_LOCUS14749</name>
</gene>
<evidence type="ECO:0000256" key="3">
    <source>
        <dbReference type="ARBA" id="ARBA00022676"/>
    </source>
</evidence>
<evidence type="ECO:0000313" key="8">
    <source>
        <dbReference type="Proteomes" id="UP001152747"/>
    </source>
</evidence>
<evidence type="ECO:0000259" key="6">
    <source>
        <dbReference type="Pfam" id="PF00182"/>
    </source>
</evidence>
<dbReference type="CDD" id="cd00325">
    <property type="entry name" value="chitinase_GH19"/>
    <property type="match status" value="1"/>
</dbReference>
<dbReference type="InterPro" id="IPR023346">
    <property type="entry name" value="Lysozyme-like_dom_sf"/>
</dbReference>
<dbReference type="Gene3D" id="1.10.530.10">
    <property type="match status" value="1"/>
</dbReference>
<dbReference type="OrthoDB" id="5985073at2759"/>
<sequence length="929" mass="106969">MINRKNRLFLLIPIFILLVFLLQLFTIPDSQVPLKKFEVFSKSENRIENSNNGKEYLIDGSDRFQWYRKQRDSFIKKAKKNSTPEVKTISILQAYEFEFEYVISHTTPDINGGVVFCRYFDSSDKEIEQSVESFTYPEWTIYCPKRKGTHKISISVKSNSEPTLPIPLLNRITEPKYNLSMCMTPMYGPEPKWLLLTEMIEHYKLQGADHFYLYVSHISEYDSYLLQDYVRTGEVEVIYLLDRYKRKDHGWPMIQYSDCLIRSRAQSKWSIFADIDERLIMTNYTGTILNYLDNLKNETIGGIQFRQRWILKTEMMPQNYTGEKQILEWMPTLRWHNTSSVGPPNHTVKCIVDPRKVFETWTHFPKIMYPGHVIKQLLPEEGIVRHYRDQTMWSWGKKWLAGVLKFGPLSMTDYPTNYQKKLFEAVEKRTKYVYENFQLCALLHGMLLWNNVLSVLNAIVYSLDGNNEELNLLNDLPDRINASTTNYDDVIGAFFDDTDNSIVSTIDYGKASDCPRAAKYGKGPPADCIAPSDPNNKPKTELESWFTQEMFEDLFPNANLGWGPHSCWPYSYEAFIIASRYFPNFGTGLNVNNTVYSQNENKKRDLATFFAHAIQETGENNIALYDTMSDQAASNCFYRGGFFNWFEGGPTSGFLDPANPGHQPIDGDSCSLGGLYCSSSAQINYFYECANKSSGNPASPFKGCYFGRGAIQISYNYNYGQFNDWLKTQNISVDLLEEPNLVMTKMDPPLSILASLWFYMTPQPPKPAMHDIVMGNWNSGEKNKAAGYTGPIFGPTSLIINNECSGEDKVNPGGGGESRRIKAFKWFCGYFDVPVEKDELLSCKKMPTPLDQIWHNLSYQPDWSSTWKEVPCECAPASYGGMIGYYDPNYYPQEFAEVNEYNRLKCIASMYDNPEMYSMDNKTSPCLNY</sequence>
<proteinExistence type="inferred from homology"/>
<comment type="similarity">
    <text evidence="2">Belongs to the glycosyltransferase 92 family.</text>
</comment>
<dbReference type="EMBL" id="CANHGI010000005">
    <property type="protein sequence ID" value="CAI5452112.1"/>
    <property type="molecule type" value="Genomic_DNA"/>
</dbReference>
<dbReference type="InterPro" id="IPR000726">
    <property type="entry name" value="Glyco_hydro_19_cat"/>
</dbReference>
<dbReference type="PANTHER" id="PTHR47836">
    <property type="entry name" value="PROTEIN CBG09520-RELATED"/>
    <property type="match status" value="1"/>
</dbReference>
<dbReference type="InterPro" id="IPR008166">
    <property type="entry name" value="Glyco_transf_92"/>
</dbReference>
<evidence type="ECO:0000256" key="2">
    <source>
        <dbReference type="ARBA" id="ARBA00007647"/>
    </source>
</evidence>
<keyword evidence="3" id="KW-0328">Glycosyltransferase</keyword>
<dbReference type="Gene3D" id="3.30.20.10">
    <property type="entry name" value="Endochitinase, domain 2"/>
    <property type="match status" value="1"/>
</dbReference>
<reference evidence="7" key="1">
    <citation type="submission" date="2022-11" db="EMBL/GenBank/DDBJ databases">
        <authorList>
            <person name="Kikuchi T."/>
        </authorList>
    </citation>
    <scope>NUCLEOTIDE SEQUENCE</scope>
    <source>
        <strain evidence="7">PS1010</strain>
    </source>
</reference>
<evidence type="ECO:0000313" key="7">
    <source>
        <dbReference type="EMBL" id="CAI5452112.1"/>
    </source>
</evidence>
<keyword evidence="4" id="KW-0808">Transferase</keyword>
<comment type="subcellular location">
    <subcellularLocation>
        <location evidence="1">Membrane</location>
        <topology evidence="1">Single-pass membrane protein</topology>
    </subcellularLocation>
</comment>
<feature type="domain" description="Glycoside hydrolase family 19 catalytic" evidence="6">
    <location>
        <begin position="675"/>
        <end position="836"/>
    </location>
</feature>
<dbReference type="Pfam" id="PF00182">
    <property type="entry name" value="Glyco_hydro_19"/>
    <property type="match status" value="1"/>
</dbReference>